<dbReference type="InterPro" id="IPR020472">
    <property type="entry name" value="WD40_PAC1"/>
</dbReference>
<feature type="region of interest" description="Disordered" evidence="7">
    <location>
        <begin position="58"/>
        <end position="80"/>
    </location>
</feature>
<dbReference type="InterPro" id="IPR001680">
    <property type="entry name" value="WD40_rpt"/>
</dbReference>
<name>A0A1D8N594_YARLL</name>
<dbReference type="CDD" id="cd00200">
    <property type="entry name" value="WD40"/>
    <property type="match status" value="1"/>
</dbReference>
<dbReference type="RefSeq" id="XP_500163.3">
    <property type="nucleotide sequence ID" value="XM_500163.3"/>
</dbReference>
<evidence type="ECO:0000256" key="5">
    <source>
        <dbReference type="PROSITE-ProRule" id="PRU00221"/>
    </source>
</evidence>
<organism evidence="8 9">
    <name type="scientific">Yarrowia lipolytica</name>
    <name type="common">Candida lipolytica</name>
    <dbReference type="NCBI Taxonomy" id="4952"/>
    <lineage>
        <taxon>Eukaryota</taxon>
        <taxon>Fungi</taxon>
        <taxon>Dikarya</taxon>
        <taxon>Ascomycota</taxon>
        <taxon>Saccharomycotina</taxon>
        <taxon>Dipodascomycetes</taxon>
        <taxon>Dipodascales</taxon>
        <taxon>Dipodascales incertae sedis</taxon>
        <taxon>Yarrowia</taxon>
    </lineage>
</organism>
<dbReference type="GO" id="GO:0031124">
    <property type="term" value="P:mRNA 3'-end processing"/>
    <property type="evidence" value="ECO:0007669"/>
    <property type="project" value="UniProtKB-UniRule"/>
</dbReference>
<dbReference type="Gene3D" id="2.130.10.10">
    <property type="entry name" value="YVTN repeat-like/Quinoprotein amine dehydrogenase"/>
    <property type="match status" value="3"/>
</dbReference>
<dbReference type="PANTHER" id="PTHR22836:SF0">
    <property type="entry name" value="PRE-MRNA 3' END PROCESSING PROTEIN WDR33"/>
    <property type="match status" value="1"/>
</dbReference>
<evidence type="ECO:0000256" key="3">
    <source>
        <dbReference type="ARBA" id="ARBA00025498"/>
    </source>
</evidence>
<evidence type="ECO:0000313" key="8">
    <source>
        <dbReference type="EMBL" id="AOW00774.1"/>
    </source>
</evidence>
<accession>A0A1D8N594</accession>
<feature type="compositionally biased region" description="Basic and acidic residues" evidence="7">
    <location>
        <begin position="69"/>
        <end position="80"/>
    </location>
</feature>
<comment type="function">
    <text evidence="3">Required for 3'-end cleavage and polyadenylation of pre-mRNAs. Also involved in chromosome segregation where it has a role in chromosome attachment to the mitotic spindle.</text>
</comment>
<dbReference type="FunFam" id="2.130.10.10:FF:002409">
    <property type="entry name" value="Polyadenylation factor subunit 2"/>
    <property type="match status" value="1"/>
</dbReference>
<dbReference type="Pfam" id="PF00400">
    <property type="entry name" value="WD40"/>
    <property type="match status" value="7"/>
</dbReference>
<keyword evidence="6" id="KW-0507">mRNA processing</keyword>
<feature type="region of interest" description="Disordered" evidence="7">
    <location>
        <begin position="521"/>
        <end position="540"/>
    </location>
</feature>
<gene>
    <name evidence="8" type="ORF">YALI1_A17515g</name>
</gene>
<proteinExistence type="predicted"/>
<dbReference type="AlphaFoldDB" id="A0A1D8N594"/>
<evidence type="ECO:0000256" key="4">
    <source>
        <dbReference type="ARBA" id="ARBA00026154"/>
    </source>
</evidence>
<dbReference type="GO" id="GO:0005847">
    <property type="term" value="C:mRNA cleavage and polyadenylation specificity factor complex"/>
    <property type="evidence" value="ECO:0007669"/>
    <property type="project" value="TreeGrafter"/>
</dbReference>
<evidence type="ECO:0000256" key="2">
    <source>
        <dbReference type="ARBA" id="ARBA00022737"/>
    </source>
</evidence>
<protein>
    <recommendedName>
        <fullName evidence="4 6">Polyadenylation factor subunit 2</fullName>
    </recommendedName>
</protein>
<keyword evidence="1 5" id="KW-0853">WD repeat</keyword>
<dbReference type="InterPro" id="IPR036322">
    <property type="entry name" value="WD40_repeat_dom_sf"/>
</dbReference>
<reference evidence="8 9" key="1">
    <citation type="journal article" date="2016" name="PLoS ONE">
        <title>Sequence Assembly of Yarrowia lipolytica Strain W29/CLIB89 Shows Transposable Element Diversity.</title>
        <authorList>
            <person name="Magnan C."/>
            <person name="Yu J."/>
            <person name="Chang I."/>
            <person name="Jahn E."/>
            <person name="Kanomata Y."/>
            <person name="Wu J."/>
            <person name="Zeller M."/>
            <person name="Oakes M."/>
            <person name="Baldi P."/>
            <person name="Sandmeyer S."/>
        </authorList>
    </citation>
    <scope>NUCLEOTIDE SEQUENCE [LARGE SCALE GENOMIC DNA]</scope>
    <source>
        <strain evidence="9">CLIB89(W29)</strain>
    </source>
</reference>
<dbReference type="EMBL" id="CP017553">
    <property type="protein sequence ID" value="AOW00774.1"/>
    <property type="molecule type" value="Genomic_DNA"/>
</dbReference>
<sequence length="540" mass="60005">MPKRHTRHMSSDSGPLHRRTIPISVHIFSGFFYAPFYAPQLTQFIVTITMYSTYQRPAGYQPRQQPQGEEDRRPAHRRTVDHGSAFGKWHLDRLSGRTIQPANMRSEQSYIVDLLPPSAYTNINGSLRSTNPHITSVAATPAKFIQVALNKVRHPVYSATWTPDGRRLLTGSMSGEFTLWNGMTFNFESIMQAHESGVRSLKYSHSGEWLLSGDHEGNVKFWQPSLNCVNVIDKAHRESIRELAFAPSDHKFVTGSDDGLLKIWDFHESSNAESVLKGHGWDVKSVDWHSELGLIVSGSKDNLIKLWDPRSAKNVNTFHGFKNTVMKTTFQPTGTKRLLAAGCRDRTCRILDLRMLNSGSSEAGPTAGTDMPTRGDRSMAVLRGHDSDVFSLTWHPTHANVVTSGTKTGSIYTFNVDTTPAGGAYGPDSGILPVNTIPSAHDYCVSTLDYHPEGHVLCSGGLDRMTRFWARPRPGDPTSFRDKYYEPKEEGVSVKTLPGVNNATSRAGMARVEHVSTQHFNTAQPEVTDDEPVSIPGFAR</sequence>
<comment type="subcellular location">
    <subcellularLocation>
        <location evidence="6">Nucleus</location>
    </subcellularLocation>
</comment>
<dbReference type="VEuPathDB" id="FungiDB:YALI0_A17424g"/>
<dbReference type="PROSITE" id="PS50082">
    <property type="entry name" value="WD_REPEATS_2"/>
    <property type="match status" value="5"/>
</dbReference>
<dbReference type="VEuPathDB" id="FungiDB:YALI1_A17515g"/>
<keyword evidence="2" id="KW-0677">Repeat</keyword>
<dbReference type="SMART" id="SM00320">
    <property type="entry name" value="WD40"/>
    <property type="match status" value="7"/>
</dbReference>
<dbReference type="SUPFAM" id="SSF50978">
    <property type="entry name" value="WD40 repeat-like"/>
    <property type="match status" value="1"/>
</dbReference>
<feature type="repeat" description="WD" evidence="5">
    <location>
        <begin position="438"/>
        <end position="469"/>
    </location>
</feature>
<keyword evidence="6" id="KW-0539">Nucleus</keyword>
<evidence type="ECO:0000256" key="6">
    <source>
        <dbReference type="RuleBase" id="RU369034"/>
    </source>
</evidence>
<evidence type="ECO:0000313" key="9">
    <source>
        <dbReference type="Proteomes" id="UP000182444"/>
    </source>
</evidence>
<dbReference type="InterPro" id="IPR015943">
    <property type="entry name" value="WD40/YVTN_repeat-like_dom_sf"/>
</dbReference>
<feature type="repeat" description="WD" evidence="5">
    <location>
        <begin position="276"/>
        <end position="317"/>
    </location>
</feature>
<feature type="repeat" description="WD" evidence="5">
    <location>
        <begin position="233"/>
        <end position="274"/>
    </location>
</feature>
<dbReference type="GeneID" id="2905837"/>
<dbReference type="PRINTS" id="PR00320">
    <property type="entry name" value="GPROTEINBRPT"/>
</dbReference>
<dbReference type="KEGG" id="yli:2905837"/>
<dbReference type="eggNOG" id="KOG0284">
    <property type="taxonomic scope" value="Eukaryota"/>
</dbReference>
<feature type="repeat" description="WD" evidence="5">
    <location>
        <begin position="191"/>
        <end position="223"/>
    </location>
</feature>
<dbReference type="PROSITE" id="PS50294">
    <property type="entry name" value="WD_REPEATS_REGION"/>
    <property type="match status" value="4"/>
</dbReference>
<feature type="repeat" description="WD" evidence="5">
    <location>
        <begin position="149"/>
        <end position="181"/>
    </location>
</feature>
<evidence type="ECO:0000256" key="1">
    <source>
        <dbReference type="ARBA" id="ARBA00022574"/>
    </source>
</evidence>
<dbReference type="PANTHER" id="PTHR22836">
    <property type="entry name" value="WD40 REPEAT PROTEIN"/>
    <property type="match status" value="1"/>
</dbReference>
<dbReference type="Proteomes" id="UP000182444">
    <property type="component" value="Chromosome 1A"/>
</dbReference>
<dbReference type="InterPro" id="IPR045245">
    <property type="entry name" value="Pfs2-like"/>
</dbReference>
<evidence type="ECO:0000256" key="7">
    <source>
        <dbReference type="SAM" id="MobiDB-lite"/>
    </source>
</evidence>